<dbReference type="InterPro" id="IPR000700">
    <property type="entry name" value="PAS-assoc_C"/>
</dbReference>
<dbReference type="PANTHER" id="PTHR43065">
    <property type="entry name" value="SENSOR HISTIDINE KINASE"/>
    <property type="match status" value="1"/>
</dbReference>
<keyword evidence="5" id="KW-0067">ATP-binding</keyword>
<dbReference type="Proteomes" id="UP000509241">
    <property type="component" value="Chromosome"/>
</dbReference>
<dbReference type="AlphaFoldDB" id="A0A7D5GGK5"/>
<feature type="transmembrane region" description="Helical" evidence="7">
    <location>
        <begin position="104"/>
        <end position="128"/>
    </location>
</feature>
<dbReference type="CDD" id="cd00130">
    <property type="entry name" value="PAS"/>
    <property type="match status" value="1"/>
</dbReference>
<dbReference type="InterPro" id="IPR005467">
    <property type="entry name" value="His_kinase_dom"/>
</dbReference>
<evidence type="ECO:0000256" key="2">
    <source>
        <dbReference type="ARBA" id="ARBA00022679"/>
    </source>
</evidence>
<dbReference type="PROSITE" id="PS50109">
    <property type="entry name" value="HIS_KIN"/>
    <property type="match status" value="1"/>
</dbReference>
<keyword evidence="7" id="KW-1133">Transmembrane helix</keyword>
<keyword evidence="7" id="KW-0472">Membrane</keyword>
<dbReference type="InterPro" id="IPR013656">
    <property type="entry name" value="PAS_4"/>
</dbReference>
<dbReference type="InterPro" id="IPR035965">
    <property type="entry name" value="PAS-like_dom_sf"/>
</dbReference>
<dbReference type="OrthoDB" id="237703at2157"/>
<dbReference type="Gene3D" id="3.30.565.10">
    <property type="entry name" value="Histidine kinase-like ATPase, C-terminal domain"/>
    <property type="match status" value="1"/>
</dbReference>
<dbReference type="GO" id="GO:0005524">
    <property type="term" value="F:ATP binding"/>
    <property type="evidence" value="ECO:0007669"/>
    <property type="project" value="UniProtKB-KW"/>
</dbReference>
<dbReference type="PANTHER" id="PTHR43065:SF10">
    <property type="entry name" value="PEROXIDE STRESS-ACTIVATED HISTIDINE KINASE MAK3"/>
    <property type="match status" value="1"/>
</dbReference>
<feature type="domain" description="PAC" evidence="9">
    <location>
        <begin position="304"/>
        <end position="357"/>
    </location>
</feature>
<dbReference type="InterPro" id="IPR036890">
    <property type="entry name" value="HATPase_C_sf"/>
</dbReference>
<protein>
    <submittedName>
        <fullName evidence="10">PAS domain-containing protein</fullName>
    </submittedName>
</protein>
<dbReference type="NCBIfam" id="TIGR00229">
    <property type="entry name" value="sensory_box"/>
    <property type="match status" value="1"/>
</dbReference>
<name>A0A7D5GGK5_9EURY</name>
<dbReference type="Pfam" id="PF16927">
    <property type="entry name" value="HisKA_7TM"/>
    <property type="match status" value="1"/>
</dbReference>
<keyword evidence="2" id="KW-0808">Transferase</keyword>
<dbReference type="SMART" id="SM00387">
    <property type="entry name" value="HATPase_c"/>
    <property type="match status" value="1"/>
</dbReference>
<dbReference type="GO" id="GO:0016301">
    <property type="term" value="F:kinase activity"/>
    <property type="evidence" value="ECO:0007669"/>
    <property type="project" value="UniProtKB-KW"/>
</dbReference>
<feature type="transmembrane region" description="Helical" evidence="7">
    <location>
        <begin position="148"/>
        <end position="170"/>
    </location>
</feature>
<sequence length="564" mass="62793">MFQFSPFVVPYFGSGIVTAGVAAYTYRYHRKYGSDETVLSLAVMMLSATIWILSRSFQYVVTDETLKVLLASIVWIGWGGGVMGLLFFTLAYTGRTDVFARRTVGILLVPVVIGILLALTNELHTLLWTGEFVSRNGLYVYVTEPEPAHLLSLLYLDAVVVYSVVLLVKHSFDSAKLYRRQTIAIVLGAITPMTLGALFLFNLIPFVPDFLDLTPIGIGVTGLCFSYAIFRYRMLDLVPIARRTAWDEVDDAIVTLDGDNRVLDANVAARNLFIDDGDDYVGMQGSAFFDSVPDEVLERYEDTAEVETQIAVQLDGEERYFSLSLSPIDRGSNTRGGRVVVLRDITGIKRREEELDLLRQVQSRVLRHNIRNELTSIRGHTNHVAEAVEDGHAERLQTVLEASDDLLSISRKARLVEDVVDGDGKPAEYDLRDVVDETIESMENRYPNVSFDVNGPNSRPVEADTRLEVVIENLLENAAEHNDATSPCVSVRLTNDETPTLTITDNGSGIPEYELTVLEDERETSLEHGSGIGLWLVKWIVDRSSATLEFQTNSDGTEATLRFG</sequence>
<keyword evidence="3" id="KW-0547">Nucleotide-binding</keyword>
<feature type="transmembrane region" description="Helical" evidence="7">
    <location>
        <begin position="210"/>
        <end position="230"/>
    </location>
</feature>
<reference evidence="10 11" key="1">
    <citation type="submission" date="2020-07" db="EMBL/GenBank/DDBJ databases">
        <authorList>
            <person name="Cui H."/>
        </authorList>
    </citation>
    <scope>NUCLEOTIDE SEQUENCE [LARGE SCALE GENOMIC DNA]</scope>
    <source>
        <strain evidence="10 11">YPL8</strain>
    </source>
</reference>
<dbReference type="GeneID" id="56032756"/>
<dbReference type="EMBL" id="CP058601">
    <property type="protein sequence ID" value="QLG48368.1"/>
    <property type="molecule type" value="Genomic_DNA"/>
</dbReference>
<evidence type="ECO:0000256" key="3">
    <source>
        <dbReference type="ARBA" id="ARBA00022741"/>
    </source>
</evidence>
<dbReference type="InterPro" id="IPR000014">
    <property type="entry name" value="PAS"/>
</dbReference>
<accession>A0A7D5GGK5</accession>
<evidence type="ECO:0000256" key="4">
    <source>
        <dbReference type="ARBA" id="ARBA00022777"/>
    </source>
</evidence>
<feature type="transmembrane region" description="Helical" evidence="7">
    <location>
        <begin position="69"/>
        <end position="92"/>
    </location>
</feature>
<evidence type="ECO:0000259" key="8">
    <source>
        <dbReference type="PROSITE" id="PS50109"/>
    </source>
</evidence>
<feature type="domain" description="Histidine kinase" evidence="8">
    <location>
        <begin position="365"/>
        <end position="564"/>
    </location>
</feature>
<evidence type="ECO:0000256" key="7">
    <source>
        <dbReference type="SAM" id="Phobius"/>
    </source>
</evidence>
<proteinExistence type="predicted"/>
<dbReference type="GO" id="GO:0000160">
    <property type="term" value="P:phosphorelay signal transduction system"/>
    <property type="evidence" value="ECO:0007669"/>
    <property type="project" value="UniProtKB-KW"/>
</dbReference>
<evidence type="ECO:0000256" key="6">
    <source>
        <dbReference type="ARBA" id="ARBA00023012"/>
    </source>
</evidence>
<evidence type="ECO:0000256" key="1">
    <source>
        <dbReference type="ARBA" id="ARBA00022553"/>
    </source>
</evidence>
<keyword evidence="11" id="KW-1185">Reference proteome</keyword>
<dbReference type="Pfam" id="PF02518">
    <property type="entry name" value="HATPase_c"/>
    <property type="match status" value="1"/>
</dbReference>
<dbReference type="InterPro" id="IPR003594">
    <property type="entry name" value="HATPase_dom"/>
</dbReference>
<evidence type="ECO:0000313" key="11">
    <source>
        <dbReference type="Proteomes" id="UP000509241"/>
    </source>
</evidence>
<dbReference type="SUPFAM" id="SSF55785">
    <property type="entry name" value="PYP-like sensor domain (PAS domain)"/>
    <property type="match status" value="1"/>
</dbReference>
<dbReference type="RefSeq" id="WP_179260107.1">
    <property type="nucleotide sequence ID" value="NZ_CP058601.1"/>
</dbReference>
<gene>
    <name evidence="10" type="ORF">HYG82_05655</name>
</gene>
<dbReference type="Pfam" id="PF08448">
    <property type="entry name" value="PAS_4"/>
    <property type="match status" value="1"/>
</dbReference>
<keyword evidence="7" id="KW-0812">Transmembrane</keyword>
<keyword evidence="1" id="KW-0597">Phosphoprotein</keyword>
<feature type="transmembrane region" description="Helical" evidence="7">
    <location>
        <begin position="38"/>
        <end position="57"/>
    </location>
</feature>
<feature type="transmembrane region" description="Helical" evidence="7">
    <location>
        <begin position="6"/>
        <end position="26"/>
    </location>
</feature>
<organism evidence="10 11">
    <name type="scientific">Natrinema halophilum</name>
    <dbReference type="NCBI Taxonomy" id="1699371"/>
    <lineage>
        <taxon>Archaea</taxon>
        <taxon>Methanobacteriati</taxon>
        <taxon>Methanobacteriota</taxon>
        <taxon>Stenosarchaea group</taxon>
        <taxon>Halobacteria</taxon>
        <taxon>Halobacteriales</taxon>
        <taxon>Natrialbaceae</taxon>
        <taxon>Natrinema</taxon>
    </lineage>
</organism>
<dbReference type="InterPro" id="IPR031621">
    <property type="entry name" value="HisKA_7TM"/>
</dbReference>
<dbReference type="Gene3D" id="3.30.450.20">
    <property type="entry name" value="PAS domain"/>
    <property type="match status" value="1"/>
</dbReference>
<evidence type="ECO:0000259" key="9">
    <source>
        <dbReference type="PROSITE" id="PS50113"/>
    </source>
</evidence>
<feature type="transmembrane region" description="Helical" evidence="7">
    <location>
        <begin position="182"/>
        <end position="204"/>
    </location>
</feature>
<dbReference type="KEGG" id="haly:HYG82_05655"/>
<keyword evidence="6" id="KW-0902">Two-component regulatory system</keyword>
<dbReference type="PROSITE" id="PS50113">
    <property type="entry name" value="PAC"/>
    <property type="match status" value="1"/>
</dbReference>
<evidence type="ECO:0000313" key="10">
    <source>
        <dbReference type="EMBL" id="QLG48368.1"/>
    </source>
</evidence>
<dbReference type="SUPFAM" id="SSF55874">
    <property type="entry name" value="ATPase domain of HSP90 chaperone/DNA topoisomerase II/histidine kinase"/>
    <property type="match status" value="1"/>
</dbReference>
<keyword evidence="4" id="KW-0418">Kinase</keyword>
<evidence type="ECO:0000256" key="5">
    <source>
        <dbReference type="ARBA" id="ARBA00022840"/>
    </source>
</evidence>
<dbReference type="CDD" id="cd00075">
    <property type="entry name" value="HATPase"/>
    <property type="match status" value="1"/>
</dbReference>